<dbReference type="OrthoDB" id="8277727at2759"/>
<dbReference type="Proteomes" id="UP000094527">
    <property type="component" value="Unassembled WGS sequence"/>
</dbReference>
<reference evidence="2 3" key="1">
    <citation type="journal article" date="2016" name="Genome Biol. Evol.">
        <title>Gene Family Evolution Reflects Adaptation to Soil Environmental Stressors in the Genome of the Collembolan Orchesella cincta.</title>
        <authorList>
            <person name="Faddeeva-Vakhrusheva A."/>
            <person name="Derks M.F."/>
            <person name="Anvar S.Y."/>
            <person name="Agamennone V."/>
            <person name="Suring W."/>
            <person name="Smit S."/>
            <person name="van Straalen N.M."/>
            <person name="Roelofs D."/>
        </authorList>
    </citation>
    <scope>NUCLEOTIDE SEQUENCE [LARGE SCALE GENOMIC DNA]</scope>
    <source>
        <tissue evidence="2">Mixed pool</tissue>
    </source>
</reference>
<dbReference type="InterPro" id="IPR014811">
    <property type="entry name" value="ArgoL1"/>
</dbReference>
<feature type="non-terminal residue" evidence="2">
    <location>
        <position position="203"/>
    </location>
</feature>
<dbReference type="InterPro" id="IPR036085">
    <property type="entry name" value="PAZ_dom_sf"/>
</dbReference>
<sequence length="203" mass="23734">MWAYLKSCDTWERCELPQEVIQALDVALRYRPMNQYTPCNRSFFSSLKPYIISDLLELWYGHNQSLLLGRDGNATLNIDMANKAFVKQMPVVKLMKIILNKDEKCMDLCHWNDKQFRDAENFIKGKLIQYGSGGQLPDGSYKKQHRFIAVKIVKTDADTFTFPMNDKMISIREHFLEKEVSIKHPKWPVVHIGNKNMTNYVPI</sequence>
<accession>A0A1D2MQ49</accession>
<organism evidence="2 3">
    <name type="scientific">Orchesella cincta</name>
    <name type="common">Springtail</name>
    <name type="synonym">Podura cincta</name>
    <dbReference type="NCBI Taxonomy" id="48709"/>
    <lineage>
        <taxon>Eukaryota</taxon>
        <taxon>Metazoa</taxon>
        <taxon>Ecdysozoa</taxon>
        <taxon>Arthropoda</taxon>
        <taxon>Hexapoda</taxon>
        <taxon>Collembola</taxon>
        <taxon>Entomobryomorpha</taxon>
        <taxon>Entomobryoidea</taxon>
        <taxon>Orchesellidae</taxon>
        <taxon>Orchesellinae</taxon>
        <taxon>Orchesella</taxon>
    </lineage>
</organism>
<evidence type="ECO:0000259" key="1">
    <source>
        <dbReference type="PROSITE" id="PS50821"/>
    </source>
</evidence>
<proteinExistence type="predicted"/>
<dbReference type="InterPro" id="IPR003100">
    <property type="entry name" value="PAZ_dom"/>
</dbReference>
<evidence type="ECO:0000313" key="2">
    <source>
        <dbReference type="EMBL" id="ODM95230.1"/>
    </source>
</evidence>
<keyword evidence="3" id="KW-1185">Reference proteome</keyword>
<gene>
    <name evidence="2" type="ORF">Ocin01_11456</name>
</gene>
<dbReference type="PROSITE" id="PS50821">
    <property type="entry name" value="PAZ"/>
    <property type="match status" value="1"/>
</dbReference>
<evidence type="ECO:0000313" key="3">
    <source>
        <dbReference type="Proteomes" id="UP000094527"/>
    </source>
</evidence>
<dbReference type="AlphaFoldDB" id="A0A1D2MQ49"/>
<dbReference type="Pfam" id="PF08699">
    <property type="entry name" value="ArgoL1"/>
    <property type="match status" value="1"/>
</dbReference>
<dbReference type="SUPFAM" id="SSF101690">
    <property type="entry name" value="PAZ domain"/>
    <property type="match status" value="2"/>
</dbReference>
<protein>
    <submittedName>
        <fullName evidence="2">Protein argonaute 1</fullName>
    </submittedName>
</protein>
<feature type="domain" description="PAZ" evidence="1">
    <location>
        <begin position="90"/>
        <end position="203"/>
    </location>
</feature>
<comment type="caution">
    <text evidence="2">The sequence shown here is derived from an EMBL/GenBank/DDBJ whole genome shotgun (WGS) entry which is preliminary data.</text>
</comment>
<dbReference type="STRING" id="48709.A0A1D2MQ49"/>
<name>A0A1D2MQ49_ORCCI</name>
<dbReference type="CDD" id="cd02846">
    <property type="entry name" value="PAZ_argonaute_like"/>
    <property type="match status" value="1"/>
</dbReference>
<dbReference type="PANTHER" id="PTHR22891">
    <property type="entry name" value="EUKARYOTIC TRANSLATION INITIATION FACTOR 2C"/>
    <property type="match status" value="1"/>
</dbReference>
<dbReference type="GO" id="GO:0003723">
    <property type="term" value="F:RNA binding"/>
    <property type="evidence" value="ECO:0007669"/>
    <property type="project" value="InterPro"/>
</dbReference>
<dbReference type="Gene3D" id="2.170.260.10">
    <property type="entry name" value="paz domain"/>
    <property type="match status" value="1"/>
</dbReference>
<dbReference type="EMBL" id="LJIJ01000695">
    <property type="protein sequence ID" value="ODM95230.1"/>
    <property type="molecule type" value="Genomic_DNA"/>
</dbReference>
<dbReference type="SMART" id="SM01163">
    <property type="entry name" value="DUF1785"/>
    <property type="match status" value="1"/>
</dbReference>